<comment type="caution">
    <text evidence="2">The sequence shown here is derived from an EMBL/GenBank/DDBJ whole genome shotgun (WGS) entry which is preliminary data.</text>
</comment>
<evidence type="ECO:0000256" key="1">
    <source>
        <dbReference type="SAM" id="Phobius"/>
    </source>
</evidence>
<evidence type="ECO:0008006" key="4">
    <source>
        <dbReference type="Google" id="ProtNLM"/>
    </source>
</evidence>
<dbReference type="Proteomes" id="UP000093514">
    <property type="component" value="Unassembled WGS sequence"/>
</dbReference>
<accession>A0A1C0A7A6</accession>
<proteinExistence type="predicted"/>
<reference evidence="3" key="1">
    <citation type="submission" date="2016-07" db="EMBL/GenBank/DDBJ databases">
        <authorList>
            <person name="Florea S."/>
            <person name="Webb J.S."/>
            <person name="Jaromczyk J."/>
            <person name="Schardl C.L."/>
        </authorList>
    </citation>
    <scope>NUCLEOTIDE SEQUENCE [LARGE SCALE GENOMIC DNA]</scope>
    <source>
        <strain evidence="3">Z6</strain>
    </source>
</reference>
<gene>
    <name evidence="2" type="ORF">U472_08840</name>
</gene>
<dbReference type="AlphaFoldDB" id="A0A1C0A7A6"/>
<keyword evidence="1" id="KW-1133">Transmembrane helix</keyword>
<keyword evidence="1" id="KW-0472">Membrane</keyword>
<evidence type="ECO:0000313" key="3">
    <source>
        <dbReference type="Proteomes" id="UP000093514"/>
    </source>
</evidence>
<name>A0A1C0A7A6_9FIRM</name>
<dbReference type="InterPro" id="IPR052528">
    <property type="entry name" value="Sugar_transport-like"/>
</dbReference>
<dbReference type="PANTHER" id="PTHR23526">
    <property type="entry name" value="INTEGRAL MEMBRANE TRANSPORT PROTEIN-RELATED"/>
    <property type="match status" value="1"/>
</dbReference>
<keyword evidence="3" id="KW-1185">Reference proteome</keyword>
<feature type="transmembrane region" description="Helical" evidence="1">
    <location>
        <begin position="86"/>
        <end position="107"/>
    </location>
</feature>
<dbReference type="EMBL" id="LWDV01000009">
    <property type="protein sequence ID" value="OCL26112.1"/>
    <property type="molecule type" value="Genomic_DNA"/>
</dbReference>
<dbReference type="InterPro" id="IPR036259">
    <property type="entry name" value="MFS_trans_sf"/>
</dbReference>
<dbReference type="SUPFAM" id="SSF103473">
    <property type="entry name" value="MFS general substrate transporter"/>
    <property type="match status" value="1"/>
</dbReference>
<evidence type="ECO:0000313" key="2">
    <source>
        <dbReference type="EMBL" id="OCL26112.1"/>
    </source>
</evidence>
<dbReference type="PANTHER" id="PTHR23526:SF1">
    <property type="entry name" value="MAJOR FACILITATOR SUPERFAMILY MFS_1"/>
    <property type="match status" value="1"/>
</dbReference>
<feature type="transmembrane region" description="Helical" evidence="1">
    <location>
        <begin position="25"/>
        <end position="45"/>
    </location>
</feature>
<organism evidence="2 3">
    <name type="scientific">Orenia metallireducens</name>
    <dbReference type="NCBI Taxonomy" id="1413210"/>
    <lineage>
        <taxon>Bacteria</taxon>
        <taxon>Bacillati</taxon>
        <taxon>Bacillota</taxon>
        <taxon>Clostridia</taxon>
        <taxon>Halanaerobiales</taxon>
        <taxon>Halobacteroidaceae</taxon>
        <taxon>Orenia</taxon>
    </lineage>
</organism>
<feature type="transmembrane region" description="Helical" evidence="1">
    <location>
        <begin position="113"/>
        <end position="130"/>
    </location>
</feature>
<reference evidence="2 3" key="2">
    <citation type="submission" date="2016-08" db="EMBL/GenBank/DDBJ databases">
        <title>Orenia metallireducens sp. nov. strain Z6, a Novel Metal-reducing Firmicute from the Deep Subsurface.</title>
        <authorList>
            <person name="Maxim B.I."/>
            <person name="Kenneth K."/>
            <person name="Flynn T.M."/>
            <person name="Oloughlin E.J."/>
            <person name="Locke R.A."/>
            <person name="Weber J.R."/>
            <person name="Egan S.M."/>
            <person name="Mackie R.I."/>
            <person name="Cann I.K."/>
        </authorList>
    </citation>
    <scope>NUCLEOTIDE SEQUENCE [LARGE SCALE GENOMIC DNA]</scope>
    <source>
        <strain evidence="2 3">Z6</strain>
    </source>
</reference>
<keyword evidence="1" id="KW-0812">Transmembrane</keyword>
<dbReference type="RefSeq" id="WP_068717601.1">
    <property type="nucleotide sequence ID" value="NZ_LWDV01000009.1"/>
</dbReference>
<protein>
    <recommendedName>
        <fullName evidence="4">MFS transporter</fullName>
    </recommendedName>
</protein>
<sequence>MDKEEIKDKIEENYRFNFAVNVGDGAFFSLGMGFIAVGTILPLFIRHLTNLKFYISMISAILMFGANIPQLLSAKYTRNFDRKKKPVLILGLLQRIPWLLLTILTFFMNKKDLLISFFIILGFYKRTQLLSEKKRKVLANAFRIYLIL</sequence>
<feature type="transmembrane region" description="Helical" evidence="1">
    <location>
        <begin position="51"/>
        <end position="74"/>
    </location>
</feature>